<accession>A0A6G1LJX5</accession>
<keyword evidence="3" id="KW-1185">Reference proteome</keyword>
<dbReference type="AlphaFoldDB" id="A0A6G1LJX5"/>
<dbReference type="OrthoDB" id="4507572at2759"/>
<proteinExistence type="predicted"/>
<feature type="coiled-coil region" evidence="1">
    <location>
        <begin position="17"/>
        <end position="77"/>
    </location>
</feature>
<sequence>TKSLPPPPMPDGPQSHVEKLEAEEQNLKLRRRNAEKAIADLEKVEKASPLEVSFAAVREAKERLKEHRENLADIVRQEREVGISISRARRKEGVDEGLWVRRVVS</sequence>
<gene>
    <name evidence="2" type="ORF">EJ03DRAFT_254843</name>
</gene>
<evidence type="ECO:0000313" key="3">
    <source>
        <dbReference type="Proteomes" id="UP000799436"/>
    </source>
</evidence>
<organism evidence="2 3">
    <name type="scientific">Teratosphaeria nubilosa</name>
    <dbReference type="NCBI Taxonomy" id="161662"/>
    <lineage>
        <taxon>Eukaryota</taxon>
        <taxon>Fungi</taxon>
        <taxon>Dikarya</taxon>
        <taxon>Ascomycota</taxon>
        <taxon>Pezizomycotina</taxon>
        <taxon>Dothideomycetes</taxon>
        <taxon>Dothideomycetidae</taxon>
        <taxon>Mycosphaerellales</taxon>
        <taxon>Teratosphaeriaceae</taxon>
        <taxon>Teratosphaeria</taxon>
    </lineage>
</organism>
<evidence type="ECO:0000256" key="1">
    <source>
        <dbReference type="SAM" id="Coils"/>
    </source>
</evidence>
<protein>
    <submittedName>
        <fullName evidence="2">Uncharacterized protein</fullName>
    </submittedName>
</protein>
<name>A0A6G1LJX5_9PEZI</name>
<dbReference type="PANTHER" id="PTHR42023">
    <property type="entry name" value="BHLH DOMAIN-CONTAINING PROTEIN"/>
    <property type="match status" value="1"/>
</dbReference>
<reference evidence="2" key="1">
    <citation type="journal article" date="2020" name="Stud. Mycol.">
        <title>101 Dothideomycetes genomes: a test case for predicting lifestyles and emergence of pathogens.</title>
        <authorList>
            <person name="Haridas S."/>
            <person name="Albert R."/>
            <person name="Binder M."/>
            <person name="Bloem J."/>
            <person name="Labutti K."/>
            <person name="Salamov A."/>
            <person name="Andreopoulos B."/>
            <person name="Baker S."/>
            <person name="Barry K."/>
            <person name="Bills G."/>
            <person name="Bluhm B."/>
            <person name="Cannon C."/>
            <person name="Castanera R."/>
            <person name="Culley D."/>
            <person name="Daum C."/>
            <person name="Ezra D."/>
            <person name="Gonzalez J."/>
            <person name="Henrissat B."/>
            <person name="Kuo A."/>
            <person name="Liang C."/>
            <person name="Lipzen A."/>
            <person name="Lutzoni F."/>
            <person name="Magnuson J."/>
            <person name="Mondo S."/>
            <person name="Nolan M."/>
            <person name="Ohm R."/>
            <person name="Pangilinan J."/>
            <person name="Park H.-J."/>
            <person name="Ramirez L."/>
            <person name="Alfaro M."/>
            <person name="Sun H."/>
            <person name="Tritt A."/>
            <person name="Yoshinaga Y."/>
            <person name="Zwiers L.-H."/>
            <person name="Turgeon B."/>
            <person name="Goodwin S."/>
            <person name="Spatafora J."/>
            <person name="Crous P."/>
            <person name="Grigoriev I."/>
        </authorList>
    </citation>
    <scope>NUCLEOTIDE SEQUENCE</scope>
    <source>
        <strain evidence="2">CBS 116005</strain>
    </source>
</reference>
<keyword evidence="1" id="KW-0175">Coiled coil</keyword>
<dbReference type="PANTHER" id="PTHR42023:SF1">
    <property type="entry name" value="BHLH DOMAIN-CONTAINING PROTEIN"/>
    <property type="match status" value="1"/>
</dbReference>
<feature type="non-terminal residue" evidence="2">
    <location>
        <position position="1"/>
    </location>
</feature>
<evidence type="ECO:0000313" key="2">
    <source>
        <dbReference type="EMBL" id="KAF2772869.1"/>
    </source>
</evidence>
<feature type="non-terminal residue" evidence="2">
    <location>
        <position position="105"/>
    </location>
</feature>
<dbReference type="EMBL" id="ML995813">
    <property type="protein sequence ID" value="KAF2772869.1"/>
    <property type="molecule type" value="Genomic_DNA"/>
</dbReference>
<dbReference type="Proteomes" id="UP000799436">
    <property type="component" value="Unassembled WGS sequence"/>
</dbReference>